<reference evidence="1 2" key="1">
    <citation type="journal article" date="2019" name="Commun. Biol.">
        <title>The bagworm genome reveals a unique fibroin gene that provides high tensile strength.</title>
        <authorList>
            <person name="Kono N."/>
            <person name="Nakamura H."/>
            <person name="Ohtoshi R."/>
            <person name="Tomita M."/>
            <person name="Numata K."/>
            <person name="Arakawa K."/>
        </authorList>
    </citation>
    <scope>NUCLEOTIDE SEQUENCE [LARGE SCALE GENOMIC DNA]</scope>
</reference>
<sequence>MHHFIRSDRNLIRTWEYLDRVRRSSEQALSYETRSSCCTALTSEVDEYSNGAENSFNRIRYRIKSKFVIRSALHDLDASTLLARGLKASQRLRLLNKHSTAVSSLRRRCRSAGAGSRRRRFYVVRSRHSRRTSKKFKKPFGYVFLTSLYGAV</sequence>
<gene>
    <name evidence="1" type="ORF">EVAR_2342_1</name>
</gene>
<evidence type="ECO:0000313" key="1">
    <source>
        <dbReference type="EMBL" id="GBP01082.1"/>
    </source>
</evidence>
<dbReference type="AlphaFoldDB" id="A0A4C1SG29"/>
<keyword evidence="2" id="KW-1185">Reference proteome</keyword>
<organism evidence="1 2">
    <name type="scientific">Eumeta variegata</name>
    <name type="common">Bagworm moth</name>
    <name type="synonym">Eumeta japonica</name>
    <dbReference type="NCBI Taxonomy" id="151549"/>
    <lineage>
        <taxon>Eukaryota</taxon>
        <taxon>Metazoa</taxon>
        <taxon>Ecdysozoa</taxon>
        <taxon>Arthropoda</taxon>
        <taxon>Hexapoda</taxon>
        <taxon>Insecta</taxon>
        <taxon>Pterygota</taxon>
        <taxon>Neoptera</taxon>
        <taxon>Endopterygota</taxon>
        <taxon>Lepidoptera</taxon>
        <taxon>Glossata</taxon>
        <taxon>Ditrysia</taxon>
        <taxon>Tineoidea</taxon>
        <taxon>Psychidae</taxon>
        <taxon>Oiketicinae</taxon>
        <taxon>Eumeta</taxon>
    </lineage>
</organism>
<proteinExistence type="predicted"/>
<name>A0A4C1SG29_EUMVA</name>
<protein>
    <submittedName>
        <fullName evidence="1">Uncharacterized protein</fullName>
    </submittedName>
</protein>
<comment type="caution">
    <text evidence="1">The sequence shown here is derived from an EMBL/GenBank/DDBJ whole genome shotgun (WGS) entry which is preliminary data.</text>
</comment>
<dbReference type="EMBL" id="BGZK01000007">
    <property type="protein sequence ID" value="GBP01082.1"/>
    <property type="molecule type" value="Genomic_DNA"/>
</dbReference>
<evidence type="ECO:0000313" key="2">
    <source>
        <dbReference type="Proteomes" id="UP000299102"/>
    </source>
</evidence>
<accession>A0A4C1SG29</accession>
<dbReference type="Proteomes" id="UP000299102">
    <property type="component" value="Unassembled WGS sequence"/>
</dbReference>